<protein>
    <submittedName>
        <fullName evidence="1">Uncharacterized protein</fullName>
    </submittedName>
</protein>
<sequence>MIDRRSALIFIIGVAALAIWACSDSVPIQPKPQQVPTPTFVPVPLPHVPVPSPH</sequence>
<proteinExistence type="predicted"/>
<dbReference type="EMBL" id="UINC01094823">
    <property type="protein sequence ID" value="SVC50388.1"/>
    <property type="molecule type" value="Genomic_DNA"/>
</dbReference>
<evidence type="ECO:0000313" key="1">
    <source>
        <dbReference type="EMBL" id="SVC50388.1"/>
    </source>
</evidence>
<reference evidence="1" key="1">
    <citation type="submission" date="2018-05" db="EMBL/GenBank/DDBJ databases">
        <authorList>
            <person name="Lanie J.A."/>
            <person name="Ng W.-L."/>
            <person name="Kazmierczak K.M."/>
            <person name="Andrzejewski T.M."/>
            <person name="Davidsen T.M."/>
            <person name="Wayne K.J."/>
            <person name="Tettelin H."/>
            <person name="Glass J.I."/>
            <person name="Rusch D."/>
            <person name="Podicherti R."/>
            <person name="Tsui H.-C.T."/>
            <person name="Winkler M.E."/>
        </authorList>
    </citation>
    <scope>NUCLEOTIDE SEQUENCE</scope>
</reference>
<accession>A0A382MPJ9</accession>
<name>A0A382MPJ9_9ZZZZ</name>
<gene>
    <name evidence="1" type="ORF">METZ01_LOCUS303242</name>
</gene>
<feature type="non-terminal residue" evidence="1">
    <location>
        <position position="54"/>
    </location>
</feature>
<dbReference type="AlphaFoldDB" id="A0A382MPJ9"/>
<organism evidence="1">
    <name type="scientific">marine metagenome</name>
    <dbReference type="NCBI Taxonomy" id="408172"/>
    <lineage>
        <taxon>unclassified sequences</taxon>
        <taxon>metagenomes</taxon>
        <taxon>ecological metagenomes</taxon>
    </lineage>
</organism>